<dbReference type="AlphaFoldDB" id="A0A8J9Z0Y7"/>
<keyword evidence="7" id="KW-1185">Reference proteome</keyword>
<organism evidence="6 7">
    <name type="scientific">Branchiostoma lanceolatum</name>
    <name type="common">Common lancelet</name>
    <name type="synonym">Amphioxus lanceolatum</name>
    <dbReference type="NCBI Taxonomy" id="7740"/>
    <lineage>
        <taxon>Eukaryota</taxon>
        <taxon>Metazoa</taxon>
        <taxon>Chordata</taxon>
        <taxon>Cephalochordata</taxon>
        <taxon>Leptocardii</taxon>
        <taxon>Amphioxiformes</taxon>
        <taxon>Branchiostomatidae</taxon>
        <taxon>Branchiostoma</taxon>
    </lineage>
</organism>
<dbReference type="OrthoDB" id="10009301at2759"/>
<dbReference type="Proteomes" id="UP000838412">
    <property type="component" value="Chromosome 14"/>
</dbReference>
<dbReference type="PROSITE" id="PS01180">
    <property type="entry name" value="CUB"/>
    <property type="match status" value="1"/>
</dbReference>
<dbReference type="Gene3D" id="2.60.120.290">
    <property type="entry name" value="Spermadhesin, CUB domain"/>
    <property type="match status" value="1"/>
</dbReference>
<proteinExistence type="predicted"/>
<evidence type="ECO:0000256" key="1">
    <source>
        <dbReference type="ARBA" id="ARBA00022737"/>
    </source>
</evidence>
<keyword evidence="1" id="KW-0677">Repeat</keyword>
<feature type="domain" description="CUB" evidence="5">
    <location>
        <begin position="20"/>
        <end position="133"/>
    </location>
</feature>
<accession>A0A8J9Z0Y7</accession>
<evidence type="ECO:0000259" key="5">
    <source>
        <dbReference type="PROSITE" id="PS01180"/>
    </source>
</evidence>
<sequence length="157" mass="17044">MLFVLGILCFAAFANGQTQCGGNLVQPSGDVYSPNYPNAYPAFLDCMWTIPARGGGVTVEFKDFSIEEPDTFLFFSQCNYDYVEIIVGDRSRGRYCGTDMPTAITTRGDDVHIRFVTDELINSTGFHFAYAVQHELAGGGPCGSHLEGNYGVVTSPG</sequence>
<evidence type="ECO:0000313" key="6">
    <source>
        <dbReference type="EMBL" id="CAH1245560.1"/>
    </source>
</evidence>
<dbReference type="SUPFAM" id="SSF49854">
    <property type="entry name" value="Spermadhesin, CUB domain"/>
    <property type="match status" value="1"/>
</dbReference>
<protein>
    <submittedName>
        <fullName evidence="6">CUBN protein</fullName>
    </submittedName>
</protein>
<dbReference type="PANTHER" id="PTHR24251">
    <property type="entry name" value="OVOCHYMASE-RELATED"/>
    <property type="match status" value="1"/>
</dbReference>
<dbReference type="EMBL" id="OV696699">
    <property type="protein sequence ID" value="CAH1245560.1"/>
    <property type="molecule type" value="Genomic_DNA"/>
</dbReference>
<dbReference type="Pfam" id="PF00431">
    <property type="entry name" value="CUB"/>
    <property type="match status" value="1"/>
</dbReference>
<evidence type="ECO:0000313" key="7">
    <source>
        <dbReference type="Proteomes" id="UP000838412"/>
    </source>
</evidence>
<dbReference type="InterPro" id="IPR035914">
    <property type="entry name" value="Sperma_CUB_dom_sf"/>
</dbReference>
<feature type="chain" id="PRO_5035436835" evidence="4">
    <location>
        <begin position="17"/>
        <end position="157"/>
    </location>
</feature>
<evidence type="ECO:0000256" key="2">
    <source>
        <dbReference type="ARBA" id="ARBA00023157"/>
    </source>
</evidence>
<comment type="caution">
    <text evidence="3">Lacks conserved residue(s) required for the propagation of feature annotation.</text>
</comment>
<dbReference type="SMART" id="SM00042">
    <property type="entry name" value="CUB"/>
    <property type="match status" value="1"/>
</dbReference>
<keyword evidence="2" id="KW-1015">Disulfide bond</keyword>
<dbReference type="FunFam" id="2.60.120.290:FF:000013">
    <property type="entry name" value="Membrane frizzled-related protein"/>
    <property type="match status" value="1"/>
</dbReference>
<name>A0A8J9Z0Y7_BRALA</name>
<dbReference type="CDD" id="cd00041">
    <property type="entry name" value="CUB"/>
    <property type="match status" value="1"/>
</dbReference>
<evidence type="ECO:0000256" key="4">
    <source>
        <dbReference type="SAM" id="SignalP"/>
    </source>
</evidence>
<feature type="signal peptide" evidence="4">
    <location>
        <begin position="1"/>
        <end position="16"/>
    </location>
</feature>
<gene>
    <name evidence="6" type="primary">CUBN</name>
    <name evidence="6" type="ORF">BLAG_LOCUS7852</name>
</gene>
<reference evidence="6" key="1">
    <citation type="submission" date="2022-01" db="EMBL/GenBank/DDBJ databases">
        <authorList>
            <person name="Braso-Vives M."/>
        </authorList>
    </citation>
    <scope>NUCLEOTIDE SEQUENCE</scope>
</reference>
<evidence type="ECO:0000256" key="3">
    <source>
        <dbReference type="PROSITE-ProRule" id="PRU00059"/>
    </source>
</evidence>
<dbReference type="InterPro" id="IPR000859">
    <property type="entry name" value="CUB_dom"/>
</dbReference>
<dbReference type="PANTHER" id="PTHR24251:SF50">
    <property type="entry name" value="ATTRACTIN-LIKE 1A"/>
    <property type="match status" value="1"/>
</dbReference>
<keyword evidence="4" id="KW-0732">Signal</keyword>